<sequence>MECHRTVRISKACESCRRRKTRCDGSDPCRHCRAKRSPCTYRSKARTRLTSRSQGPLTPVFDRVGSVGVDSDRGEPTRNDATRPEVYHSVTASHNAPQPTDSSQLFYGPSSTFAFLQQIHRTILPNTRNAQLRGRDVQEAGPGLDAFMQRSIFFGTPLRTEMTPHYVSYPQARQFLEHFKASSHQALPFLTHSALDDLLPVLHSEASGVVGPCAQKKAVLLVVLAIGALSTPRTDLAEQLFIRAKQEAVIYEDGVTLPMIQFSILAADYQNNIGRPNSAYLHIGQASRKALAMGLHTATTSGVFHNEEELQERRRTTWCLYFLESWTCSAVGRKGVLTRDDIRCPFPDNQPLLVSHCGYATILQQACELIYLKNPRPLREVYSTAEGLYVRIRQWAKQSGLLPESNSSNEFFLDDVSKLMLYSGRSLGPDPSIFLFAKNVLGYFYLILLSFRPFLIAYSALKSTSSDRPTEELWIRQACRHATDAAQDYIVVVSNIFRISDACKVWLTLARKKAIADSWQNRRLNSFFLETSCAVLFYDSLCHPSKHPNNKEYIEIALSCLREIVGEDPAANTALSIRRILQAVEQSIPTTIPITTSNEAVGTVNPSGDSNQHQFQLLSFDGASPYTSQDLIFFGDRGLNSTSGVTTMTPSNAPQVGADGQALCQLDFDVMTTNLFNLFTMDPSSF</sequence>
<feature type="region of interest" description="Disordered" evidence="6">
    <location>
        <begin position="45"/>
        <end position="84"/>
    </location>
</feature>
<dbReference type="SUPFAM" id="SSF57701">
    <property type="entry name" value="Zn2/Cys6 DNA-binding domain"/>
    <property type="match status" value="1"/>
</dbReference>
<dbReference type="Gene3D" id="4.10.240.10">
    <property type="entry name" value="Zn(2)-C6 fungal-type DNA-binding domain"/>
    <property type="match status" value="1"/>
</dbReference>
<dbReference type="PROSITE" id="PS00463">
    <property type="entry name" value="ZN2_CY6_FUNGAL_1"/>
    <property type="match status" value="1"/>
</dbReference>
<evidence type="ECO:0000256" key="6">
    <source>
        <dbReference type="SAM" id="MobiDB-lite"/>
    </source>
</evidence>
<dbReference type="InterPro" id="IPR007219">
    <property type="entry name" value="XnlR_reg_dom"/>
</dbReference>
<protein>
    <recommendedName>
        <fullName evidence="7">Zn(2)-C6 fungal-type domain-containing protein</fullName>
    </recommendedName>
</protein>
<dbReference type="GO" id="GO:0006351">
    <property type="term" value="P:DNA-templated transcription"/>
    <property type="evidence" value="ECO:0007669"/>
    <property type="project" value="InterPro"/>
</dbReference>
<dbReference type="InterPro" id="IPR036864">
    <property type="entry name" value="Zn2-C6_fun-type_DNA-bd_sf"/>
</dbReference>
<keyword evidence="5" id="KW-0539">Nucleus</keyword>
<evidence type="ECO:0000259" key="7">
    <source>
        <dbReference type="PROSITE" id="PS50048"/>
    </source>
</evidence>
<dbReference type="Pfam" id="PF04082">
    <property type="entry name" value="Fungal_trans"/>
    <property type="match status" value="1"/>
</dbReference>
<keyword evidence="9" id="KW-1185">Reference proteome</keyword>
<organism evidence="8 9">
    <name type="scientific">Aspergillus sclerotialis</name>
    <dbReference type="NCBI Taxonomy" id="2070753"/>
    <lineage>
        <taxon>Eukaryota</taxon>
        <taxon>Fungi</taxon>
        <taxon>Dikarya</taxon>
        <taxon>Ascomycota</taxon>
        <taxon>Pezizomycotina</taxon>
        <taxon>Eurotiomycetes</taxon>
        <taxon>Eurotiomycetidae</taxon>
        <taxon>Eurotiales</taxon>
        <taxon>Aspergillaceae</taxon>
        <taxon>Aspergillus</taxon>
        <taxon>Aspergillus subgen. Polypaecilum</taxon>
    </lineage>
</organism>
<dbReference type="InterPro" id="IPR001138">
    <property type="entry name" value="Zn2Cys6_DnaBD"/>
</dbReference>
<dbReference type="InterPro" id="IPR051127">
    <property type="entry name" value="Fungal_SecMet_Regulators"/>
</dbReference>
<dbReference type="Pfam" id="PF00172">
    <property type="entry name" value="Zn_clus"/>
    <property type="match status" value="1"/>
</dbReference>
<feature type="compositionally biased region" description="Basic and acidic residues" evidence="6">
    <location>
        <begin position="70"/>
        <end position="84"/>
    </location>
</feature>
<evidence type="ECO:0000313" key="8">
    <source>
        <dbReference type="EMBL" id="RJE21280.1"/>
    </source>
</evidence>
<dbReference type="Proteomes" id="UP000266188">
    <property type="component" value="Unassembled WGS sequence"/>
</dbReference>
<keyword evidence="3" id="KW-0238">DNA-binding</keyword>
<gene>
    <name evidence="8" type="ORF">PHISCL_06376</name>
</gene>
<evidence type="ECO:0000256" key="1">
    <source>
        <dbReference type="ARBA" id="ARBA00022723"/>
    </source>
</evidence>
<dbReference type="PANTHER" id="PTHR47424">
    <property type="entry name" value="REGULATORY PROTEIN GAL4"/>
    <property type="match status" value="1"/>
</dbReference>
<dbReference type="OrthoDB" id="2123952at2759"/>
<dbReference type="CDD" id="cd00067">
    <property type="entry name" value="GAL4"/>
    <property type="match status" value="1"/>
</dbReference>
<reference evidence="9" key="1">
    <citation type="submission" date="2017-02" db="EMBL/GenBank/DDBJ databases">
        <authorList>
            <person name="Tafer H."/>
            <person name="Lopandic K."/>
        </authorList>
    </citation>
    <scope>NUCLEOTIDE SEQUENCE [LARGE SCALE GENOMIC DNA]</scope>
    <source>
        <strain evidence="9">CBS 366.77</strain>
    </source>
</reference>
<name>A0A3A2ZFB8_9EURO</name>
<dbReference type="SMART" id="SM00066">
    <property type="entry name" value="GAL4"/>
    <property type="match status" value="1"/>
</dbReference>
<dbReference type="PROSITE" id="PS50048">
    <property type="entry name" value="ZN2_CY6_FUNGAL_2"/>
    <property type="match status" value="1"/>
</dbReference>
<feature type="domain" description="Zn(2)-C6 fungal-type" evidence="7">
    <location>
        <begin position="12"/>
        <end position="41"/>
    </location>
</feature>
<evidence type="ECO:0000256" key="5">
    <source>
        <dbReference type="ARBA" id="ARBA00023242"/>
    </source>
</evidence>
<dbReference type="PANTHER" id="PTHR47424:SF3">
    <property type="entry name" value="REGULATORY PROTEIN GAL4"/>
    <property type="match status" value="1"/>
</dbReference>
<dbReference type="CDD" id="cd12148">
    <property type="entry name" value="fungal_TF_MHR"/>
    <property type="match status" value="1"/>
</dbReference>
<keyword evidence="4" id="KW-0804">Transcription</keyword>
<dbReference type="GO" id="GO:0000981">
    <property type="term" value="F:DNA-binding transcription factor activity, RNA polymerase II-specific"/>
    <property type="evidence" value="ECO:0007669"/>
    <property type="project" value="InterPro"/>
</dbReference>
<proteinExistence type="predicted"/>
<keyword evidence="1" id="KW-0479">Metal-binding</keyword>
<dbReference type="GO" id="GO:0008270">
    <property type="term" value="F:zinc ion binding"/>
    <property type="evidence" value="ECO:0007669"/>
    <property type="project" value="InterPro"/>
</dbReference>
<keyword evidence="2" id="KW-0805">Transcription regulation</keyword>
<dbReference type="EMBL" id="MVGC01000239">
    <property type="protein sequence ID" value="RJE21280.1"/>
    <property type="molecule type" value="Genomic_DNA"/>
</dbReference>
<dbReference type="AlphaFoldDB" id="A0A3A2ZFB8"/>
<evidence type="ECO:0000313" key="9">
    <source>
        <dbReference type="Proteomes" id="UP000266188"/>
    </source>
</evidence>
<dbReference type="SMART" id="SM00906">
    <property type="entry name" value="Fungal_trans"/>
    <property type="match status" value="1"/>
</dbReference>
<evidence type="ECO:0000256" key="4">
    <source>
        <dbReference type="ARBA" id="ARBA00023163"/>
    </source>
</evidence>
<accession>A0A3A2ZFB8</accession>
<comment type="caution">
    <text evidence="8">The sequence shown here is derived from an EMBL/GenBank/DDBJ whole genome shotgun (WGS) entry which is preliminary data.</text>
</comment>
<dbReference type="GO" id="GO:0003677">
    <property type="term" value="F:DNA binding"/>
    <property type="evidence" value="ECO:0007669"/>
    <property type="project" value="UniProtKB-KW"/>
</dbReference>
<evidence type="ECO:0000256" key="2">
    <source>
        <dbReference type="ARBA" id="ARBA00023015"/>
    </source>
</evidence>
<evidence type="ECO:0000256" key="3">
    <source>
        <dbReference type="ARBA" id="ARBA00023125"/>
    </source>
</evidence>